<organism evidence="1">
    <name type="scientific">Desulfofervidus auxilii</name>
    <dbReference type="NCBI Taxonomy" id="1621989"/>
    <lineage>
        <taxon>Bacteria</taxon>
        <taxon>Pseudomonadati</taxon>
        <taxon>Thermodesulfobacteriota</taxon>
        <taxon>Candidatus Desulfofervidia</taxon>
        <taxon>Candidatus Desulfofervidales</taxon>
        <taxon>Candidatus Desulfofervidaceae</taxon>
        <taxon>Candidatus Desulfofervidus</taxon>
    </lineage>
</organism>
<evidence type="ECO:0008006" key="2">
    <source>
        <dbReference type="Google" id="ProtNLM"/>
    </source>
</evidence>
<name>A0A7C0U1W0_DESA2</name>
<dbReference type="AlphaFoldDB" id="A0A7C0U1W0"/>
<sequence length="411" mass="48731">MPYEARVYRILIASPSDVKEEKNIAVQVIQEWNNLHSYSRKIVLLPLRWETHVAPEYGVRPQEIINRTIVDQCDLLVGIFWTRLGSPTGEFESGTIEEIQRAAKLKKPVMIYFSQREIRPESIDTAQLEKLRKFQEEISSIALIETYNSPYEFKEKFTKSLELKIKELHEKSVKDETYFEFGLFSIENETIQSQYTWSNTCLKVINIGKLSKNEQNRLKELINQYNNYYSYCPLVFAIKNLAPVSLQNLYIELEIFSDSKNLNITDNIQETSYFTPLKYYNPAGMGEYLSTIIWTPIVYSYTFHKSFHPILEKINNILLKYKPKNLHRTEKTWKISFELNVLQPQRLQILEPVLYIKTMESSFVSIKSKIYTDLFYKPYEFHLNLKIEVTHKEIKFEDLDPRWIKYVKEGK</sequence>
<proteinExistence type="predicted"/>
<protein>
    <recommendedName>
        <fullName evidence="2">DUF4062 domain-containing protein</fullName>
    </recommendedName>
</protein>
<accession>A0A7C0U1W0</accession>
<reference evidence="1" key="1">
    <citation type="journal article" date="2020" name="mSystems">
        <title>Genome- and Community-Level Interaction Insights into Carbon Utilization and Element Cycling Functions of Hydrothermarchaeota in Hydrothermal Sediment.</title>
        <authorList>
            <person name="Zhou Z."/>
            <person name="Liu Y."/>
            <person name="Xu W."/>
            <person name="Pan J."/>
            <person name="Luo Z.H."/>
            <person name="Li M."/>
        </authorList>
    </citation>
    <scope>NUCLEOTIDE SEQUENCE [LARGE SCALE GENOMIC DNA]</scope>
    <source>
        <strain evidence="1">HyVt-233</strain>
    </source>
</reference>
<comment type="caution">
    <text evidence="1">The sequence shown here is derived from an EMBL/GenBank/DDBJ whole genome shotgun (WGS) entry which is preliminary data.</text>
</comment>
<gene>
    <name evidence="1" type="ORF">ENG63_02210</name>
</gene>
<dbReference type="Proteomes" id="UP000886289">
    <property type="component" value="Unassembled WGS sequence"/>
</dbReference>
<evidence type="ECO:0000313" key="1">
    <source>
        <dbReference type="EMBL" id="HDD43663.1"/>
    </source>
</evidence>
<dbReference type="EMBL" id="DRBS01000084">
    <property type="protein sequence ID" value="HDD43663.1"/>
    <property type="molecule type" value="Genomic_DNA"/>
</dbReference>